<comment type="caution">
    <text evidence="2">The sequence shown here is derived from an EMBL/GenBank/DDBJ whole genome shotgun (WGS) entry which is preliminary data.</text>
</comment>
<dbReference type="VEuPathDB" id="FungiDB:FOC1_g10011905"/>
<evidence type="ECO:0000256" key="1">
    <source>
        <dbReference type="SAM" id="MobiDB-lite"/>
    </source>
</evidence>
<name>A0A420NHH7_FUSOX</name>
<evidence type="ECO:0000313" key="2">
    <source>
        <dbReference type="EMBL" id="RKK79689.1"/>
    </source>
</evidence>
<gene>
    <name evidence="2" type="ORF">BFJ69_g4799</name>
</gene>
<sequence length="70" mass="8281">MDAEARRINQNRLLAMNREAARLAAQDPPRQQGRNRQGHYRDDVYGEILIDSDDDLYGDDRGYDTRRPRY</sequence>
<dbReference type="EMBL" id="MRCX01000031">
    <property type="protein sequence ID" value="RKK79689.1"/>
    <property type="molecule type" value="Genomic_DNA"/>
</dbReference>
<evidence type="ECO:0000313" key="3">
    <source>
        <dbReference type="Proteomes" id="UP000285084"/>
    </source>
</evidence>
<accession>A0A420NHH7</accession>
<protein>
    <submittedName>
        <fullName evidence="2">Uncharacterized protein</fullName>
    </submittedName>
</protein>
<feature type="region of interest" description="Disordered" evidence="1">
    <location>
        <begin position="19"/>
        <end position="43"/>
    </location>
</feature>
<dbReference type="AlphaFoldDB" id="A0A420NHH7"/>
<dbReference type="VEuPathDB" id="FungiDB:FOMG_11761"/>
<reference evidence="2 3" key="1">
    <citation type="journal article" date="2018" name="Sci. Rep.">
        <title>Characterisation of pathogen-specific regions and novel effector candidates in Fusarium oxysporum f. sp. cepae.</title>
        <authorList>
            <person name="Armitage A.D."/>
            <person name="Taylor A."/>
            <person name="Sobczyk M.K."/>
            <person name="Baxter L."/>
            <person name="Greenfield B.P."/>
            <person name="Bates H.J."/>
            <person name="Wilson F."/>
            <person name="Jackson A.C."/>
            <person name="Ott S."/>
            <person name="Harrison R.J."/>
            <person name="Clarkson J.P."/>
        </authorList>
    </citation>
    <scope>NUCLEOTIDE SEQUENCE [LARGE SCALE GENOMIC DNA]</scope>
    <source>
        <strain evidence="2 3">Fo_A13</strain>
    </source>
</reference>
<dbReference type="VEuPathDB" id="FungiDB:HZS61_013470"/>
<proteinExistence type="predicted"/>
<dbReference type="Proteomes" id="UP000285084">
    <property type="component" value="Unassembled WGS sequence"/>
</dbReference>
<dbReference type="VEuPathDB" id="FungiDB:FOXG_05883"/>
<dbReference type="VEuPathDB" id="FungiDB:FOZG_07722"/>
<organism evidence="2 3">
    <name type="scientific">Fusarium oxysporum</name>
    <name type="common">Fusarium vascular wilt</name>
    <dbReference type="NCBI Taxonomy" id="5507"/>
    <lineage>
        <taxon>Eukaryota</taxon>
        <taxon>Fungi</taxon>
        <taxon>Dikarya</taxon>
        <taxon>Ascomycota</taxon>
        <taxon>Pezizomycotina</taxon>
        <taxon>Sordariomycetes</taxon>
        <taxon>Hypocreomycetidae</taxon>
        <taxon>Hypocreales</taxon>
        <taxon>Nectriaceae</taxon>
        <taxon>Fusarium</taxon>
        <taxon>Fusarium oxysporum species complex</taxon>
    </lineage>
</organism>